<dbReference type="Gene3D" id="2.60.220.30">
    <property type="match status" value="1"/>
</dbReference>
<evidence type="ECO:0000313" key="4">
    <source>
        <dbReference type="Proteomes" id="UP000472263"/>
    </source>
</evidence>
<organism evidence="3 4">
    <name type="scientific">Myripristis murdjan</name>
    <name type="common">pinecone soldierfish</name>
    <dbReference type="NCBI Taxonomy" id="586833"/>
    <lineage>
        <taxon>Eukaryota</taxon>
        <taxon>Metazoa</taxon>
        <taxon>Chordata</taxon>
        <taxon>Craniata</taxon>
        <taxon>Vertebrata</taxon>
        <taxon>Euteleostomi</taxon>
        <taxon>Actinopterygii</taxon>
        <taxon>Neopterygii</taxon>
        <taxon>Teleostei</taxon>
        <taxon>Neoteleostei</taxon>
        <taxon>Acanthomorphata</taxon>
        <taxon>Holocentriformes</taxon>
        <taxon>Holocentridae</taxon>
        <taxon>Myripristis</taxon>
    </lineage>
</organism>
<keyword evidence="2" id="KW-0732">Signal</keyword>
<dbReference type="InParanoid" id="A0A667YWT0"/>
<dbReference type="Gene3D" id="1.10.533.10">
    <property type="entry name" value="Death Domain, Fas"/>
    <property type="match status" value="1"/>
</dbReference>
<dbReference type="AlphaFoldDB" id="A0A667YWT0"/>
<sequence>PTQFFLLTCSLCVCIYLDYSIIESLYSVMTDNSALHVSSRLGGQLEDSRSDERHVCYIRAPAGVAEAMRCELADTLSSLMVTGPEELVSRVIRVRVQEGTNLHFPVTVVVPFQARYRGNYRDVVVKVVDREKRASYIIPVTTEGTYGGQRGSFAEVRVYALGLFAVVSCLRRESYTVPRRGSSLKLPMDPRICLDYLPGSFTAPVFAQVMIQPIDTMLLAAAKSRNDAYYSVVSTSPLLYLAHPSSQPLRRPLTITLPCPPNPETKRTGPPEESEHHNVWPISSYFVLNLSVRMLRASVKSCKEISNELLVLLGSRDKQWDVLDKVTVRNLQNGLVSFELAEHFDRFVVLHLHCHLTSLAEELEESVCCHAVTIVLQRRREEPHAVLVAALPSRDLSWELAKLQAQGYNGLLETSSEISMCEGDQLLLRFSGNITSTGREGDKRITFHSQRRNQLLLRLTEVDSFGNYSSPHYKGTAVFYKVARGCLEWQSDSSLPLDTTLLGDPICKLSLTLPKLIFVQLFLYSSSPTHPPESLSDSLLLWLSGELSEEEIALLVLSLRLRRSTTQLAKLRAGTSLSNQAFHLLALWRRGLPAAPQPAKASQLAHCLAKSGRPDLARELLLRQAAATREGSNGDVMCNNLILCTGC</sequence>
<reference evidence="3" key="3">
    <citation type="submission" date="2025-09" db="UniProtKB">
        <authorList>
            <consortium name="Ensembl"/>
        </authorList>
    </citation>
    <scope>IDENTIFICATION</scope>
</reference>
<feature type="chain" id="PRO_5025635427" evidence="2">
    <location>
        <begin position="21"/>
        <end position="647"/>
    </location>
</feature>
<dbReference type="InterPro" id="IPR011029">
    <property type="entry name" value="DEATH-like_dom_sf"/>
</dbReference>
<name>A0A667YWT0_9TELE</name>
<proteinExistence type="predicted"/>
<accession>A0A667YWT0</accession>
<evidence type="ECO:0000256" key="2">
    <source>
        <dbReference type="SAM" id="SignalP"/>
    </source>
</evidence>
<dbReference type="Ensembl" id="ENSMMDT00005035818.1">
    <property type="protein sequence ID" value="ENSMMDP00005035045.1"/>
    <property type="gene ID" value="ENSMMDG00005016470.1"/>
</dbReference>
<evidence type="ECO:0000313" key="3">
    <source>
        <dbReference type="Ensembl" id="ENSMMDP00005035045.1"/>
    </source>
</evidence>
<dbReference type="Proteomes" id="UP000472263">
    <property type="component" value="Chromosome 18"/>
</dbReference>
<protein>
    <submittedName>
        <fullName evidence="3">Death domain containing 1</fullName>
    </submittedName>
</protein>
<gene>
    <name evidence="3" type="primary">DTHD1</name>
</gene>
<feature type="compositionally biased region" description="Basic and acidic residues" evidence="1">
    <location>
        <begin position="264"/>
        <end position="275"/>
    </location>
</feature>
<dbReference type="GeneTree" id="ENSGT00940000153404"/>
<reference evidence="3" key="1">
    <citation type="submission" date="2019-06" db="EMBL/GenBank/DDBJ databases">
        <authorList>
            <consortium name="Wellcome Sanger Institute Data Sharing"/>
        </authorList>
    </citation>
    <scope>NUCLEOTIDE SEQUENCE [LARGE SCALE GENOMIC DNA]</scope>
</reference>
<feature type="region of interest" description="Disordered" evidence="1">
    <location>
        <begin position="252"/>
        <end position="275"/>
    </location>
</feature>
<feature type="signal peptide" evidence="2">
    <location>
        <begin position="1"/>
        <end position="20"/>
    </location>
</feature>
<dbReference type="PANTHER" id="PTHR28336:SF4">
    <property type="entry name" value="DEATH DOMAIN-CONTAINING PROTEIN 1"/>
    <property type="match status" value="1"/>
</dbReference>
<evidence type="ECO:0000256" key="1">
    <source>
        <dbReference type="SAM" id="MobiDB-lite"/>
    </source>
</evidence>
<dbReference type="PANTHER" id="PTHR28336">
    <property type="entry name" value="BA1-643"/>
    <property type="match status" value="1"/>
</dbReference>
<keyword evidence="4" id="KW-1185">Reference proteome</keyword>
<reference evidence="3" key="2">
    <citation type="submission" date="2025-08" db="UniProtKB">
        <authorList>
            <consortium name="Ensembl"/>
        </authorList>
    </citation>
    <scope>IDENTIFICATION</scope>
</reference>